<accession>A0A318PBI0</accession>
<reference evidence="3 4" key="1">
    <citation type="submission" date="2017-11" db="EMBL/GenBank/DDBJ databases">
        <title>Genome sequence of the oocydin A producing rhizobacterium Serratia plymuthica 4Rx5.</title>
        <authorList>
            <person name="Matilla M.A."/>
            <person name="Udaondo Z."/>
            <person name="Salmond G.P.C."/>
        </authorList>
    </citation>
    <scope>NUCLEOTIDE SEQUENCE [LARGE SCALE GENOMIC DNA]</scope>
    <source>
        <strain evidence="3 4">4Rx5</strain>
    </source>
</reference>
<dbReference type="RefSeq" id="WP_004952380.1">
    <property type="nucleotide sequence ID" value="NZ_CP185735.1"/>
</dbReference>
<dbReference type="Pfam" id="PF00419">
    <property type="entry name" value="Fimbrial"/>
    <property type="match status" value="1"/>
</dbReference>
<dbReference type="PIRSF" id="PIRSF029766">
    <property type="entry name" value="UCP029766"/>
    <property type="match status" value="1"/>
</dbReference>
<dbReference type="InterPro" id="IPR008966">
    <property type="entry name" value="Adhesion_dom_sf"/>
</dbReference>
<evidence type="ECO:0000313" key="3">
    <source>
        <dbReference type="EMBL" id="PYD36847.1"/>
    </source>
</evidence>
<evidence type="ECO:0000259" key="2">
    <source>
        <dbReference type="Pfam" id="PF00419"/>
    </source>
</evidence>
<proteinExistence type="predicted"/>
<dbReference type="Gene3D" id="2.60.40.1090">
    <property type="entry name" value="Fimbrial-type adhesion domain"/>
    <property type="match status" value="1"/>
</dbReference>
<dbReference type="GO" id="GO:0007155">
    <property type="term" value="P:cell adhesion"/>
    <property type="evidence" value="ECO:0007669"/>
    <property type="project" value="InterPro"/>
</dbReference>
<sequence>MEYRITKLQAVLFASVVLTAAPWAQADCTKVIATKTLSAAAISAGYTAKNWTGAFSASSAPISFGTIILGSGSESLEPAGSTLGSATVNFLSDGPSGGYAANQILFKCALSDANELFEMYAVNASTGTLNGKYETNDVPDAYVSPAKNIAFRIINLKTGLYYSNKWQQRQLTASDYYSDGKNIYVPASAFSDAVFELVKTDDTRYSFGTSRDAFGNSEQQGLIAFKVMGGLIGNTMTTGQLVSSLELASTPGEWSLRNGSTTIIRGATCVVGDYDQVVQLPPVSDGELRRGGASTNTFNVSINCDAGAVSGTTTNAASPPVAMGFLVTQPIALSKASALGLMSSAGGISYLLDDNYGNNSVASGVGIRILSPHGDALNLLSNKNALGTGPNAGWYGFADLLSYSTDTLTGGKQYSGVFTASLEQLPGLTATAGSVNAQAQIVVSLQ</sequence>
<comment type="caution">
    <text evidence="3">The sequence shown here is derived from an EMBL/GenBank/DDBJ whole genome shotgun (WGS) entry which is preliminary data.</text>
</comment>
<dbReference type="NCBIfam" id="NF011783">
    <property type="entry name" value="PRK15247.1"/>
    <property type="match status" value="1"/>
</dbReference>
<feature type="chain" id="PRO_5016447757" evidence="1">
    <location>
        <begin position="27"/>
        <end position="446"/>
    </location>
</feature>
<gene>
    <name evidence="3" type="ORF">CT690_22610</name>
</gene>
<dbReference type="OrthoDB" id="8875995at2"/>
<dbReference type="InterPro" id="IPR036937">
    <property type="entry name" value="Adhesion_dom_fimbrial_sf"/>
</dbReference>
<dbReference type="InterPro" id="IPR000259">
    <property type="entry name" value="Adhesion_dom_fimbrial"/>
</dbReference>
<keyword evidence="1" id="KW-0732">Signal</keyword>
<dbReference type="AlphaFoldDB" id="A0A318PBI0"/>
<feature type="signal peptide" evidence="1">
    <location>
        <begin position="1"/>
        <end position="26"/>
    </location>
</feature>
<dbReference type="Proteomes" id="UP000248196">
    <property type="component" value="Unassembled WGS sequence"/>
</dbReference>
<feature type="domain" description="Fimbrial-type adhesion" evidence="2">
    <location>
        <begin position="262"/>
        <end position="446"/>
    </location>
</feature>
<name>A0A318PBI0_SERPL</name>
<evidence type="ECO:0000256" key="1">
    <source>
        <dbReference type="SAM" id="SignalP"/>
    </source>
</evidence>
<evidence type="ECO:0000313" key="4">
    <source>
        <dbReference type="Proteomes" id="UP000248196"/>
    </source>
</evidence>
<dbReference type="InterPro" id="IPR011228">
    <property type="entry name" value="UCP029766"/>
</dbReference>
<dbReference type="EMBL" id="PESE01000009">
    <property type="protein sequence ID" value="PYD36847.1"/>
    <property type="molecule type" value="Genomic_DNA"/>
</dbReference>
<protein>
    <submittedName>
        <fullName evidence="3">Fimbrial protein</fullName>
    </submittedName>
</protein>
<organism evidence="3 4">
    <name type="scientific">Serratia plymuthica</name>
    <dbReference type="NCBI Taxonomy" id="82996"/>
    <lineage>
        <taxon>Bacteria</taxon>
        <taxon>Pseudomonadati</taxon>
        <taxon>Pseudomonadota</taxon>
        <taxon>Gammaproteobacteria</taxon>
        <taxon>Enterobacterales</taxon>
        <taxon>Yersiniaceae</taxon>
        <taxon>Serratia</taxon>
    </lineage>
</organism>
<dbReference type="SUPFAM" id="SSF49401">
    <property type="entry name" value="Bacterial adhesins"/>
    <property type="match status" value="1"/>
</dbReference>
<dbReference type="GO" id="GO:0009289">
    <property type="term" value="C:pilus"/>
    <property type="evidence" value="ECO:0007669"/>
    <property type="project" value="InterPro"/>
</dbReference>